<dbReference type="Gene3D" id="3.40.50.2020">
    <property type="match status" value="1"/>
</dbReference>
<protein>
    <recommendedName>
        <fullName evidence="7">adenine phosphoribosyltransferase</fullName>
        <ecNumber evidence="7">2.4.2.7</ecNumber>
    </recommendedName>
</protein>
<keyword evidence="10 13" id="KW-0808">Transferase</keyword>
<comment type="similarity">
    <text evidence="5">Belongs to the purine/pyrimidine phosphoribosyltransferase family.</text>
</comment>
<feature type="compositionally biased region" description="Low complexity" evidence="12">
    <location>
        <begin position="612"/>
        <end position="625"/>
    </location>
</feature>
<dbReference type="AlphaFoldDB" id="A0A2J8AF85"/>
<evidence type="ECO:0000313" key="13">
    <source>
        <dbReference type="EMBL" id="PNH11193.1"/>
    </source>
</evidence>
<evidence type="ECO:0000256" key="9">
    <source>
        <dbReference type="ARBA" id="ARBA00022676"/>
    </source>
</evidence>
<evidence type="ECO:0000256" key="1">
    <source>
        <dbReference type="ARBA" id="ARBA00000868"/>
    </source>
</evidence>
<reference evidence="13 14" key="1">
    <citation type="journal article" date="2017" name="Mol. Biol. Evol.">
        <title>The 4-celled Tetrabaena socialis nuclear genome reveals the essential components for genetic control of cell number at the origin of multicellularity in the volvocine lineage.</title>
        <authorList>
            <person name="Featherston J."/>
            <person name="Arakaki Y."/>
            <person name="Hanschen E.R."/>
            <person name="Ferris P.J."/>
            <person name="Michod R.E."/>
            <person name="Olson B.J.S.C."/>
            <person name="Nozaki H."/>
            <person name="Durand P.M."/>
        </authorList>
    </citation>
    <scope>NUCLEOTIDE SEQUENCE [LARGE SCALE GENOMIC DNA]</scope>
    <source>
        <strain evidence="13 14">NIES-571</strain>
    </source>
</reference>
<dbReference type="GO" id="GO:0005829">
    <property type="term" value="C:cytosol"/>
    <property type="evidence" value="ECO:0007669"/>
    <property type="project" value="TreeGrafter"/>
</dbReference>
<dbReference type="GO" id="GO:0003999">
    <property type="term" value="F:adenine phosphoribosyltransferase activity"/>
    <property type="evidence" value="ECO:0007669"/>
    <property type="project" value="UniProtKB-EC"/>
</dbReference>
<evidence type="ECO:0000256" key="6">
    <source>
        <dbReference type="ARBA" id="ARBA00011738"/>
    </source>
</evidence>
<dbReference type="PANTHER" id="PTHR11776:SF7">
    <property type="entry name" value="PHOSPHORIBOSYLTRANSFERASE DOMAIN-CONTAINING PROTEIN"/>
    <property type="match status" value="1"/>
</dbReference>
<dbReference type="Gene3D" id="3.40.50.300">
    <property type="entry name" value="P-loop containing nucleotide triphosphate hydrolases"/>
    <property type="match status" value="1"/>
</dbReference>
<evidence type="ECO:0000256" key="12">
    <source>
        <dbReference type="SAM" id="MobiDB-lite"/>
    </source>
</evidence>
<comment type="caution">
    <text evidence="13">The sequence shown here is derived from an EMBL/GenBank/DDBJ whole genome shotgun (WGS) entry which is preliminary data.</text>
</comment>
<dbReference type="InterPro" id="IPR050120">
    <property type="entry name" value="Adenine_PRTase"/>
</dbReference>
<dbReference type="SUPFAM" id="SSF53271">
    <property type="entry name" value="PRTase-like"/>
    <property type="match status" value="1"/>
</dbReference>
<evidence type="ECO:0000256" key="10">
    <source>
        <dbReference type="ARBA" id="ARBA00022679"/>
    </source>
</evidence>
<feature type="region of interest" description="Disordered" evidence="12">
    <location>
        <begin position="507"/>
        <end position="537"/>
    </location>
</feature>
<keyword evidence="14" id="KW-1185">Reference proteome</keyword>
<evidence type="ECO:0000256" key="5">
    <source>
        <dbReference type="ARBA" id="ARBA00008391"/>
    </source>
</evidence>
<organism evidence="13 14">
    <name type="scientific">Tetrabaena socialis</name>
    <dbReference type="NCBI Taxonomy" id="47790"/>
    <lineage>
        <taxon>Eukaryota</taxon>
        <taxon>Viridiplantae</taxon>
        <taxon>Chlorophyta</taxon>
        <taxon>core chlorophytes</taxon>
        <taxon>Chlorophyceae</taxon>
        <taxon>CS clade</taxon>
        <taxon>Chlamydomonadales</taxon>
        <taxon>Tetrabaenaceae</taxon>
        <taxon>Tetrabaena</taxon>
    </lineage>
</organism>
<comment type="catalytic activity">
    <reaction evidence="1">
        <text>AMP + diphosphate = 5-phospho-alpha-D-ribose 1-diphosphate + adenine</text>
        <dbReference type="Rhea" id="RHEA:16609"/>
        <dbReference type="ChEBI" id="CHEBI:16708"/>
        <dbReference type="ChEBI" id="CHEBI:33019"/>
        <dbReference type="ChEBI" id="CHEBI:58017"/>
        <dbReference type="ChEBI" id="CHEBI:456215"/>
        <dbReference type="EC" id="2.4.2.7"/>
    </reaction>
</comment>
<keyword evidence="9 13" id="KW-0328">Glycosyltransferase</keyword>
<accession>A0A2J8AF85</accession>
<keyword evidence="11" id="KW-0660">Purine salvage</keyword>
<comment type="pathway">
    <text evidence="3">Purine metabolism; AMP biosynthesis via salvage pathway; AMP from adenine: step 1/1.</text>
</comment>
<dbReference type="GO" id="GO:0006166">
    <property type="term" value="P:purine ribonucleoside salvage"/>
    <property type="evidence" value="ECO:0007669"/>
    <property type="project" value="UniProtKB-KW"/>
</dbReference>
<evidence type="ECO:0000256" key="2">
    <source>
        <dbReference type="ARBA" id="ARBA00004496"/>
    </source>
</evidence>
<dbReference type="PANTHER" id="PTHR11776">
    <property type="entry name" value="ADENINE PHOSPHORIBOSYLTRANSFERASE"/>
    <property type="match status" value="1"/>
</dbReference>
<dbReference type="EC" id="2.4.2.7" evidence="7"/>
<dbReference type="CDD" id="cd06223">
    <property type="entry name" value="PRTases_typeI"/>
    <property type="match status" value="1"/>
</dbReference>
<evidence type="ECO:0000313" key="14">
    <source>
        <dbReference type="Proteomes" id="UP000236333"/>
    </source>
</evidence>
<gene>
    <name evidence="13" type="ORF">TSOC_001989</name>
</gene>
<sequence>MAPEDAAVAAVAAAEERQALRQRACDRLGEASWVLRSNKPATGAIANKPQQPPTDCLPGLPRWVVTVSGRRGAGKDFLAAAAVAEAAAGCGLRAAALRQRACDRLGEASWVLRSNKPATGAIANKPQQPPTDCLPGLPRWVVTVSGRRGAGKDFLAAAAVAEAAAGCGLRAAGPGAEAEARAYKEAHRQGLLEFHQQQVAEHGPDVLLRTFLGTVRSAAGCGAQLLLVTGMRELELLSLPQRCHQLLPGTQVLTVLVLASERTKARRHGWRPNTQLDCHPSEAALEAAPRGQWGAVFENEREGEEAARAWARRVLLPLLQGARQQASTREEAAWAERWPSARDQGYLASAPDVAARGMPSYHTLLPVHLQTKLSLLCPNPTLTSRQAPRASSLPGGEGGTGLAARSGQHSAAAAGDDEEAMLERLRLLVPCVRDFPRPGIVFRNVLHLESEGLALCTELLAKRLLAAAAAAGGGIDAVAGIEAGGLVFAAPLAAHLRVPLVPLRKHRLQHTPGSGNGQPQERSTANDDPSDAAAALVTPPPVLVSPVYGGSFIGREGAAAAMVAAAAAGGGVAAACHGSSGDPVERGRQQAQQQAQPRQQCEEEQPPPLPRPLLQGDQQQQQPQKQQHHHQQPRRQQQQQQRLEVWAGALRAGQRVALVDDLLASGATAAAAVQLLRAAGAVVAAVGVAAELPAHGGRGALRELRVGVEALLEYEGL</sequence>
<evidence type="ECO:0000256" key="3">
    <source>
        <dbReference type="ARBA" id="ARBA00004659"/>
    </source>
</evidence>
<feature type="compositionally biased region" description="Polar residues" evidence="12">
    <location>
        <begin position="511"/>
        <end position="527"/>
    </location>
</feature>
<evidence type="ECO:0000256" key="7">
    <source>
        <dbReference type="ARBA" id="ARBA00011893"/>
    </source>
</evidence>
<keyword evidence="8" id="KW-0963">Cytoplasm</keyword>
<feature type="region of interest" description="Disordered" evidence="12">
    <location>
        <begin position="380"/>
        <end position="415"/>
    </location>
</feature>
<dbReference type="InterPro" id="IPR029057">
    <property type="entry name" value="PRTase-like"/>
</dbReference>
<dbReference type="EMBL" id="PGGS01000035">
    <property type="protein sequence ID" value="PNH11193.1"/>
    <property type="molecule type" value="Genomic_DNA"/>
</dbReference>
<evidence type="ECO:0000256" key="4">
    <source>
        <dbReference type="ARBA" id="ARBA00004784"/>
    </source>
</evidence>
<evidence type="ECO:0000256" key="11">
    <source>
        <dbReference type="ARBA" id="ARBA00022726"/>
    </source>
</evidence>
<comment type="pathway">
    <text evidence="4">Pyrimidine metabolism; CTP biosynthesis via salvage pathway; CTP from cytidine: step 1/3.</text>
</comment>
<dbReference type="Proteomes" id="UP000236333">
    <property type="component" value="Unassembled WGS sequence"/>
</dbReference>
<evidence type="ECO:0000256" key="8">
    <source>
        <dbReference type="ARBA" id="ARBA00022490"/>
    </source>
</evidence>
<comment type="subcellular location">
    <subcellularLocation>
        <location evidence="2">Cytoplasm</location>
    </subcellularLocation>
</comment>
<comment type="subunit">
    <text evidence="6">Homodimer.</text>
</comment>
<dbReference type="OrthoDB" id="363185at2759"/>
<dbReference type="InterPro" id="IPR027417">
    <property type="entry name" value="P-loop_NTPase"/>
</dbReference>
<feature type="region of interest" description="Disordered" evidence="12">
    <location>
        <begin position="573"/>
        <end position="642"/>
    </location>
</feature>
<name>A0A2J8AF85_9CHLO</name>
<proteinExistence type="inferred from homology"/>
<feature type="compositionally biased region" description="Low complexity" evidence="12">
    <location>
        <begin position="403"/>
        <end position="414"/>
    </location>
</feature>
<feature type="compositionally biased region" description="Low complexity" evidence="12">
    <location>
        <begin position="589"/>
        <end position="599"/>
    </location>
</feature>
<dbReference type="InterPro" id="IPR000836">
    <property type="entry name" value="PRTase_dom"/>
</dbReference>